<dbReference type="AlphaFoldDB" id="A0ABD3TPI7"/>
<evidence type="ECO:0000256" key="1">
    <source>
        <dbReference type="SAM" id="MobiDB-lite"/>
    </source>
</evidence>
<evidence type="ECO:0000313" key="4">
    <source>
        <dbReference type="Proteomes" id="UP001634393"/>
    </source>
</evidence>
<feature type="compositionally biased region" description="Polar residues" evidence="1">
    <location>
        <begin position="48"/>
        <end position="79"/>
    </location>
</feature>
<proteinExistence type="predicted"/>
<name>A0ABD3TPI7_9LAMI</name>
<dbReference type="Pfam" id="PF26133">
    <property type="entry name" value="DUF8039"/>
    <property type="match status" value="1"/>
</dbReference>
<keyword evidence="4" id="KW-1185">Reference proteome</keyword>
<organism evidence="3 4">
    <name type="scientific">Penstemon smallii</name>
    <dbReference type="NCBI Taxonomy" id="265156"/>
    <lineage>
        <taxon>Eukaryota</taxon>
        <taxon>Viridiplantae</taxon>
        <taxon>Streptophyta</taxon>
        <taxon>Embryophyta</taxon>
        <taxon>Tracheophyta</taxon>
        <taxon>Spermatophyta</taxon>
        <taxon>Magnoliopsida</taxon>
        <taxon>eudicotyledons</taxon>
        <taxon>Gunneridae</taxon>
        <taxon>Pentapetalae</taxon>
        <taxon>asterids</taxon>
        <taxon>lamiids</taxon>
        <taxon>Lamiales</taxon>
        <taxon>Plantaginaceae</taxon>
        <taxon>Cheloneae</taxon>
        <taxon>Penstemon</taxon>
    </lineage>
</organism>
<evidence type="ECO:0000259" key="2">
    <source>
        <dbReference type="Pfam" id="PF26133"/>
    </source>
</evidence>
<protein>
    <recommendedName>
        <fullName evidence="2">DUF8039 domain-containing protein</fullName>
    </recommendedName>
</protein>
<feature type="domain" description="DUF8039" evidence="2">
    <location>
        <begin position="115"/>
        <end position="181"/>
    </location>
</feature>
<dbReference type="EMBL" id="JBJXBP010000003">
    <property type="protein sequence ID" value="KAL3839019.1"/>
    <property type="molecule type" value="Genomic_DNA"/>
</dbReference>
<accession>A0ABD3TPI7</accession>
<gene>
    <name evidence="3" type="ORF">ACJIZ3_023610</name>
</gene>
<sequence>MMNEMRAEFKDEINNMKLNLDYFVSLVDPSTLQAALSSVPSLGGQVANLPNVTSKQPKSASKVTPPNIQQHNPTPNFLTSHERTANGNKRHKHTFDCNTCEIGSNVLLFCSEVPKESVAEGVVLSMDPKEEIDDVVLGPGFVKVVIKRAIEPNYYLLRPRKGVNTVGQAVGKIVAWQIANIRKFVIMKIFYTKFSSSFSLL</sequence>
<reference evidence="3 4" key="1">
    <citation type="submission" date="2024-12" db="EMBL/GenBank/DDBJ databases">
        <title>The unique morphological basis and parallel evolutionary history of personate flowers in Penstemon.</title>
        <authorList>
            <person name="Depatie T.H."/>
            <person name="Wessinger C.A."/>
        </authorList>
    </citation>
    <scope>NUCLEOTIDE SEQUENCE [LARGE SCALE GENOMIC DNA]</scope>
    <source>
        <strain evidence="3">WTNN_2</strain>
        <tissue evidence="3">Leaf</tissue>
    </source>
</reference>
<dbReference type="InterPro" id="IPR058352">
    <property type="entry name" value="DUF8039"/>
</dbReference>
<dbReference type="Proteomes" id="UP001634393">
    <property type="component" value="Unassembled WGS sequence"/>
</dbReference>
<feature type="region of interest" description="Disordered" evidence="1">
    <location>
        <begin position="48"/>
        <end position="89"/>
    </location>
</feature>
<comment type="caution">
    <text evidence="3">The sequence shown here is derived from an EMBL/GenBank/DDBJ whole genome shotgun (WGS) entry which is preliminary data.</text>
</comment>
<evidence type="ECO:0000313" key="3">
    <source>
        <dbReference type="EMBL" id="KAL3839019.1"/>
    </source>
</evidence>